<name>A0ABY7EGA8_MYAAR</name>
<feature type="non-terminal residue" evidence="1">
    <location>
        <position position="62"/>
    </location>
</feature>
<gene>
    <name evidence="1" type="ORF">MAR_019008</name>
</gene>
<evidence type="ECO:0000313" key="1">
    <source>
        <dbReference type="EMBL" id="WAR09050.1"/>
    </source>
</evidence>
<dbReference type="Proteomes" id="UP001164746">
    <property type="component" value="Chromosome 6"/>
</dbReference>
<proteinExistence type="predicted"/>
<keyword evidence="2" id="KW-1185">Reference proteome</keyword>
<protein>
    <submittedName>
        <fullName evidence="1">Uncharacterized protein</fullName>
    </submittedName>
</protein>
<organism evidence="1 2">
    <name type="scientific">Mya arenaria</name>
    <name type="common">Soft-shell clam</name>
    <dbReference type="NCBI Taxonomy" id="6604"/>
    <lineage>
        <taxon>Eukaryota</taxon>
        <taxon>Metazoa</taxon>
        <taxon>Spiralia</taxon>
        <taxon>Lophotrochozoa</taxon>
        <taxon>Mollusca</taxon>
        <taxon>Bivalvia</taxon>
        <taxon>Autobranchia</taxon>
        <taxon>Heteroconchia</taxon>
        <taxon>Euheterodonta</taxon>
        <taxon>Imparidentia</taxon>
        <taxon>Neoheterodontei</taxon>
        <taxon>Myida</taxon>
        <taxon>Myoidea</taxon>
        <taxon>Myidae</taxon>
        <taxon>Mya</taxon>
    </lineage>
</organism>
<accession>A0ABY7EGA8</accession>
<sequence length="62" mass="7149">VWAMNHDYTIFLSPVGNGRETNLLITMLSHTKGDNCDNKKMDQKQLTYPEIGFKGFLGYMHK</sequence>
<reference evidence="1" key="1">
    <citation type="submission" date="2022-11" db="EMBL/GenBank/DDBJ databases">
        <title>Centuries of genome instability and evolution in soft-shell clam transmissible cancer (bioRxiv).</title>
        <authorList>
            <person name="Hart S.F.M."/>
            <person name="Yonemitsu M.A."/>
            <person name="Giersch R.M."/>
            <person name="Beal B.F."/>
            <person name="Arriagada G."/>
            <person name="Davis B.W."/>
            <person name="Ostrander E.A."/>
            <person name="Goff S.P."/>
            <person name="Metzger M.J."/>
        </authorList>
    </citation>
    <scope>NUCLEOTIDE SEQUENCE</scope>
    <source>
        <strain evidence="1">MELC-2E11</strain>
        <tissue evidence="1">Siphon/mantle</tissue>
    </source>
</reference>
<dbReference type="EMBL" id="CP111017">
    <property type="protein sequence ID" value="WAR09050.1"/>
    <property type="molecule type" value="Genomic_DNA"/>
</dbReference>
<evidence type="ECO:0000313" key="2">
    <source>
        <dbReference type="Proteomes" id="UP001164746"/>
    </source>
</evidence>